<evidence type="ECO:0000259" key="5">
    <source>
        <dbReference type="Pfam" id="PF00462"/>
    </source>
</evidence>
<keyword evidence="4" id="KW-0676">Redox-active center</keyword>
<dbReference type="OrthoDB" id="418495at2759"/>
<sequence>MLSSLFKLFTASKPVSQAEIMAVKELVEAAINENKITIFSKTTCPYCRRAKALFAAKFPEEKPVVYELNEREDGPAIQSYLAEKTGQRTVPNIFVNKQHVGGNDDTQAAFKTGELARLVNA</sequence>
<dbReference type="GO" id="GO:0034599">
    <property type="term" value="P:cellular response to oxidative stress"/>
    <property type="evidence" value="ECO:0007669"/>
    <property type="project" value="TreeGrafter"/>
</dbReference>
<comment type="caution">
    <text evidence="6">The sequence shown here is derived from an EMBL/GenBank/DDBJ whole genome shotgun (WGS) entry which is preliminary data.</text>
</comment>
<dbReference type="InterPro" id="IPR011899">
    <property type="entry name" value="Glutaredoxin_euk/vir"/>
</dbReference>
<dbReference type="Proteomes" id="UP000620124">
    <property type="component" value="Unassembled WGS sequence"/>
</dbReference>
<dbReference type="NCBIfam" id="TIGR02180">
    <property type="entry name" value="GRX_euk"/>
    <property type="match status" value="1"/>
</dbReference>
<keyword evidence="2" id="KW-0249">Electron transport</keyword>
<dbReference type="SUPFAM" id="SSF52833">
    <property type="entry name" value="Thioredoxin-like"/>
    <property type="match status" value="1"/>
</dbReference>
<evidence type="ECO:0000256" key="2">
    <source>
        <dbReference type="ARBA" id="ARBA00022982"/>
    </source>
</evidence>
<name>A0A8H6Z1V1_9AGAR</name>
<proteinExistence type="predicted"/>
<dbReference type="PANTHER" id="PTHR45694:SF18">
    <property type="entry name" value="GLUTAREDOXIN-1-RELATED"/>
    <property type="match status" value="1"/>
</dbReference>
<keyword evidence="7" id="KW-1185">Reference proteome</keyword>
<dbReference type="FunFam" id="3.40.30.10:FF:000276">
    <property type="entry name" value="Glutaredoxin 3"/>
    <property type="match status" value="1"/>
</dbReference>
<dbReference type="EMBL" id="JACAZI010000002">
    <property type="protein sequence ID" value="KAF7368851.1"/>
    <property type="molecule type" value="Genomic_DNA"/>
</dbReference>
<dbReference type="InterPro" id="IPR036249">
    <property type="entry name" value="Thioredoxin-like_sf"/>
</dbReference>
<dbReference type="PROSITE" id="PS51354">
    <property type="entry name" value="GLUTAREDOXIN_2"/>
    <property type="match status" value="1"/>
</dbReference>
<organism evidence="6 7">
    <name type="scientific">Mycena venus</name>
    <dbReference type="NCBI Taxonomy" id="2733690"/>
    <lineage>
        <taxon>Eukaryota</taxon>
        <taxon>Fungi</taxon>
        <taxon>Dikarya</taxon>
        <taxon>Basidiomycota</taxon>
        <taxon>Agaricomycotina</taxon>
        <taxon>Agaricomycetes</taxon>
        <taxon>Agaricomycetidae</taxon>
        <taxon>Agaricales</taxon>
        <taxon>Marasmiineae</taxon>
        <taxon>Mycenaceae</taxon>
        <taxon>Mycena</taxon>
    </lineage>
</organism>
<keyword evidence="3" id="KW-1015">Disulfide bond</keyword>
<gene>
    <name evidence="6" type="ORF">MVEN_00210600</name>
</gene>
<dbReference type="GO" id="GO:0005737">
    <property type="term" value="C:cytoplasm"/>
    <property type="evidence" value="ECO:0007669"/>
    <property type="project" value="TreeGrafter"/>
</dbReference>
<dbReference type="AlphaFoldDB" id="A0A8H6Z1V1"/>
<accession>A0A8H6Z1V1</accession>
<dbReference type="InterPro" id="IPR002109">
    <property type="entry name" value="Glutaredoxin"/>
</dbReference>
<evidence type="ECO:0000256" key="1">
    <source>
        <dbReference type="ARBA" id="ARBA00022448"/>
    </source>
</evidence>
<dbReference type="PRINTS" id="PR00160">
    <property type="entry name" value="GLUTAREDOXIN"/>
</dbReference>
<dbReference type="InterPro" id="IPR011767">
    <property type="entry name" value="GLR_AS"/>
</dbReference>
<dbReference type="GO" id="GO:0015038">
    <property type="term" value="F:glutathione disulfide oxidoreductase activity"/>
    <property type="evidence" value="ECO:0007669"/>
    <property type="project" value="TreeGrafter"/>
</dbReference>
<protein>
    <submittedName>
        <fullName evidence="6">Glutaredoxin</fullName>
    </submittedName>
</protein>
<reference evidence="6" key="1">
    <citation type="submission" date="2020-05" db="EMBL/GenBank/DDBJ databases">
        <title>Mycena genomes resolve the evolution of fungal bioluminescence.</title>
        <authorList>
            <person name="Tsai I.J."/>
        </authorList>
    </citation>
    <scope>NUCLEOTIDE SEQUENCE</scope>
    <source>
        <strain evidence="6">CCC161011</strain>
    </source>
</reference>
<dbReference type="Gene3D" id="3.40.30.10">
    <property type="entry name" value="Glutaredoxin"/>
    <property type="match status" value="1"/>
</dbReference>
<dbReference type="CDD" id="cd03419">
    <property type="entry name" value="GRX_GRXh_1_2_like"/>
    <property type="match status" value="1"/>
</dbReference>
<feature type="domain" description="Glutaredoxin" evidence="5">
    <location>
        <begin position="36"/>
        <end position="100"/>
    </location>
</feature>
<evidence type="ECO:0000313" key="6">
    <source>
        <dbReference type="EMBL" id="KAF7368851.1"/>
    </source>
</evidence>
<dbReference type="InterPro" id="IPR014025">
    <property type="entry name" value="Glutaredoxin_subgr"/>
</dbReference>
<evidence type="ECO:0000256" key="3">
    <source>
        <dbReference type="ARBA" id="ARBA00023157"/>
    </source>
</evidence>
<keyword evidence="1" id="KW-0813">Transport</keyword>
<dbReference type="PROSITE" id="PS00195">
    <property type="entry name" value="GLUTAREDOXIN_1"/>
    <property type="match status" value="1"/>
</dbReference>
<evidence type="ECO:0000313" key="7">
    <source>
        <dbReference type="Proteomes" id="UP000620124"/>
    </source>
</evidence>
<dbReference type="PANTHER" id="PTHR45694">
    <property type="entry name" value="GLUTAREDOXIN 2"/>
    <property type="match status" value="1"/>
</dbReference>
<evidence type="ECO:0000256" key="4">
    <source>
        <dbReference type="ARBA" id="ARBA00023284"/>
    </source>
</evidence>
<dbReference type="Pfam" id="PF00462">
    <property type="entry name" value="Glutaredoxin"/>
    <property type="match status" value="1"/>
</dbReference>